<dbReference type="GO" id="GO:0015627">
    <property type="term" value="C:type II protein secretion system complex"/>
    <property type="evidence" value="ECO:0007669"/>
    <property type="project" value="TreeGrafter"/>
</dbReference>
<dbReference type="InterPro" id="IPR051675">
    <property type="entry name" value="Endo/Exo/Phosphatase_dom_1"/>
</dbReference>
<keyword evidence="3" id="KW-1185">Reference proteome</keyword>
<reference evidence="2 3" key="1">
    <citation type="submission" date="2020-05" db="EMBL/GenBank/DDBJ databases">
        <title>Mucilaginibacter mali sp. nov.</title>
        <authorList>
            <person name="Kim H.S."/>
            <person name="Lee K.C."/>
            <person name="Suh M.K."/>
            <person name="Kim J.-S."/>
            <person name="Han K.-I."/>
            <person name="Eom M.K."/>
            <person name="Shin Y.K."/>
            <person name="Lee J.-S."/>
        </authorList>
    </citation>
    <scope>NUCLEOTIDE SEQUENCE [LARGE SCALE GENOMIC DNA]</scope>
    <source>
        <strain evidence="2 3">G2-14</strain>
    </source>
</reference>
<name>A0A7D4UP34_9SPHI</name>
<protein>
    <submittedName>
        <fullName evidence="2">Helix-hairpin-helix domain-containing protein</fullName>
    </submittedName>
</protein>
<dbReference type="EMBL" id="CP054139">
    <property type="protein sequence ID" value="QKJ32581.1"/>
    <property type="molecule type" value="Genomic_DNA"/>
</dbReference>
<gene>
    <name evidence="2" type="ORF">HQ865_23390</name>
</gene>
<evidence type="ECO:0000313" key="3">
    <source>
        <dbReference type="Proteomes" id="UP000505355"/>
    </source>
</evidence>
<dbReference type="RefSeq" id="WP_173417230.1">
    <property type="nucleotide sequence ID" value="NZ_CP054139.1"/>
</dbReference>
<accession>A0A7D4UP34</accession>
<organism evidence="2 3">
    <name type="scientific">Mucilaginibacter mali</name>
    <dbReference type="NCBI Taxonomy" id="2740462"/>
    <lineage>
        <taxon>Bacteria</taxon>
        <taxon>Pseudomonadati</taxon>
        <taxon>Bacteroidota</taxon>
        <taxon>Sphingobacteriia</taxon>
        <taxon>Sphingobacteriales</taxon>
        <taxon>Sphingobacteriaceae</taxon>
        <taxon>Mucilaginibacter</taxon>
    </lineage>
</organism>
<keyword evidence="1" id="KW-1133">Transmembrane helix</keyword>
<dbReference type="Pfam" id="PF12836">
    <property type="entry name" value="HHH_3"/>
    <property type="match status" value="2"/>
</dbReference>
<evidence type="ECO:0000256" key="1">
    <source>
        <dbReference type="SAM" id="Phobius"/>
    </source>
</evidence>
<dbReference type="KEGG" id="mmab:HQ865_23390"/>
<dbReference type="PANTHER" id="PTHR21180:SF32">
    <property type="entry name" value="ENDONUCLEASE_EXONUCLEASE_PHOSPHATASE FAMILY DOMAIN-CONTAINING PROTEIN 1"/>
    <property type="match status" value="1"/>
</dbReference>
<sequence>MSLSPKKYFSVTKKEWNGLVVLMILIALVLVAPYVYQSFHKNETIDVKDFNAAVARLKGTGLVDSNTTANATPFRFNPNNLPPQQWAKLGLTEQQIGTIKNYEAKGGHFNSKADLKKMYSISAEDYKRLAPYIDLPEKAGYVEKTNAVVEINSADTLKLMQIRGIGSGYARLIIRYRDRLGGFYKKEQLKEVAGLDSLTYQDIIPFIKVDEAKIIKIDLNKATQNSLAVFPYLSYKQRNAIVEYRNQHGDYKELADLKNIPIIDDVLLRKIEPYISLK</sequence>
<feature type="transmembrane region" description="Helical" evidence="1">
    <location>
        <begin position="16"/>
        <end position="36"/>
    </location>
</feature>
<dbReference type="GO" id="GO:0015628">
    <property type="term" value="P:protein secretion by the type II secretion system"/>
    <property type="evidence" value="ECO:0007669"/>
    <property type="project" value="TreeGrafter"/>
</dbReference>
<dbReference type="Proteomes" id="UP000505355">
    <property type="component" value="Chromosome"/>
</dbReference>
<dbReference type="PANTHER" id="PTHR21180">
    <property type="entry name" value="ENDONUCLEASE/EXONUCLEASE/PHOSPHATASE FAMILY DOMAIN-CONTAINING PROTEIN 1"/>
    <property type="match status" value="1"/>
</dbReference>
<keyword evidence="1" id="KW-0472">Membrane</keyword>
<dbReference type="SUPFAM" id="SSF47781">
    <property type="entry name" value="RuvA domain 2-like"/>
    <property type="match status" value="3"/>
</dbReference>
<keyword evidence="1" id="KW-0812">Transmembrane</keyword>
<dbReference type="AlphaFoldDB" id="A0A7D4UP34"/>
<evidence type="ECO:0000313" key="2">
    <source>
        <dbReference type="EMBL" id="QKJ32581.1"/>
    </source>
</evidence>
<proteinExistence type="predicted"/>
<dbReference type="InterPro" id="IPR010994">
    <property type="entry name" value="RuvA_2-like"/>
</dbReference>
<dbReference type="Gene3D" id="1.10.150.280">
    <property type="entry name" value="AF1531-like domain"/>
    <property type="match status" value="2"/>
</dbReference>